<comment type="subcellular location">
    <subcellularLocation>
        <location evidence="1">Cell inner membrane</location>
        <topology evidence="1">Single-pass membrane protein</topology>
    </subcellularLocation>
</comment>
<keyword evidence="3 10" id="KW-0813">Transport</keyword>
<gene>
    <name evidence="13" type="ORF">GCM10011365_03140</name>
</gene>
<evidence type="ECO:0000259" key="12">
    <source>
        <dbReference type="Pfam" id="PF12693"/>
    </source>
</evidence>
<comment type="similarity">
    <text evidence="2 10">Belongs to the GSP L family.</text>
</comment>
<evidence type="ECO:0000256" key="9">
    <source>
        <dbReference type="ARBA" id="ARBA00023136"/>
    </source>
</evidence>
<evidence type="ECO:0000256" key="8">
    <source>
        <dbReference type="ARBA" id="ARBA00022989"/>
    </source>
</evidence>
<accession>A0A917CDP3</accession>
<evidence type="ECO:0000256" key="6">
    <source>
        <dbReference type="ARBA" id="ARBA00022692"/>
    </source>
</evidence>
<dbReference type="GO" id="GO:0015627">
    <property type="term" value="C:type II protein secretion system complex"/>
    <property type="evidence" value="ECO:0007669"/>
    <property type="project" value="InterPro"/>
</dbReference>
<dbReference type="Pfam" id="PF12693">
    <property type="entry name" value="GspL_C"/>
    <property type="match status" value="1"/>
</dbReference>
<dbReference type="InterPro" id="IPR007812">
    <property type="entry name" value="T2SS_protein-GspL"/>
</dbReference>
<keyword evidence="7 10" id="KW-0653">Protein transport</keyword>
<dbReference type="Pfam" id="PF05134">
    <property type="entry name" value="T2SSL"/>
    <property type="match status" value="1"/>
</dbReference>
<name>A0A917CDP3_9GAMM</name>
<reference evidence="13" key="2">
    <citation type="submission" date="2020-09" db="EMBL/GenBank/DDBJ databases">
        <authorList>
            <person name="Sun Q."/>
            <person name="Zhou Y."/>
        </authorList>
    </citation>
    <scope>NUCLEOTIDE SEQUENCE</scope>
    <source>
        <strain evidence="13">CGMCC 1.12181</strain>
    </source>
</reference>
<keyword evidence="6" id="KW-0812">Transmembrane</keyword>
<keyword evidence="5" id="KW-0997">Cell inner membrane</keyword>
<dbReference type="SUPFAM" id="SSF53067">
    <property type="entry name" value="Actin-like ATPase domain"/>
    <property type="match status" value="1"/>
</dbReference>
<evidence type="ECO:0000256" key="1">
    <source>
        <dbReference type="ARBA" id="ARBA00004377"/>
    </source>
</evidence>
<evidence type="ECO:0000256" key="2">
    <source>
        <dbReference type="ARBA" id="ARBA00005318"/>
    </source>
</evidence>
<reference evidence="13" key="1">
    <citation type="journal article" date="2014" name="Int. J. Syst. Evol. Microbiol.">
        <title>Complete genome sequence of Corynebacterium casei LMG S-19264T (=DSM 44701T), isolated from a smear-ripened cheese.</title>
        <authorList>
            <consortium name="US DOE Joint Genome Institute (JGI-PGF)"/>
            <person name="Walter F."/>
            <person name="Albersmeier A."/>
            <person name="Kalinowski J."/>
            <person name="Ruckert C."/>
        </authorList>
    </citation>
    <scope>NUCLEOTIDE SEQUENCE</scope>
    <source>
        <strain evidence="13">CGMCC 1.12181</strain>
    </source>
</reference>
<feature type="domain" description="GspL periplasmic" evidence="12">
    <location>
        <begin position="233"/>
        <end position="387"/>
    </location>
</feature>
<evidence type="ECO:0000256" key="5">
    <source>
        <dbReference type="ARBA" id="ARBA00022519"/>
    </source>
</evidence>
<dbReference type="InterPro" id="IPR025691">
    <property type="entry name" value="GspL_pp_dom"/>
</dbReference>
<dbReference type="RefSeq" id="WP_188363906.1">
    <property type="nucleotide sequence ID" value="NZ_BAABJF010000011.1"/>
</dbReference>
<dbReference type="NCBIfam" id="TIGR01709">
    <property type="entry name" value="typeII_sec_gspL"/>
    <property type="match status" value="1"/>
</dbReference>
<dbReference type="GO" id="GO:0015628">
    <property type="term" value="P:protein secretion by the type II secretion system"/>
    <property type="evidence" value="ECO:0007669"/>
    <property type="project" value="InterPro"/>
</dbReference>
<organism evidence="13 14">
    <name type="scientific">Marinicella pacifica</name>
    <dbReference type="NCBI Taxonomy" id="1171543"/>
    <lineage>
        <taxon>Bacteria</taxon>
        <taxon>Pseudomonadati</taxon>
        <taxon>Pseudomonadota</taxon>
        <taxon>Gammaproteobacteria</taxon>
        <taxon>Lysobacterales</taxon>
        <taxon>Marinicellaceae</taxon>
        <taxon>Marinicella</taxon>
    </lineage>
</organism>
<dbReference type="GO" id="GO:0005886">
    <property type="term" value="C:plasma membrane"/>
    <property type="evidence" value="ECO:0007669"/>
    <property type="project" value="UniProtKB-SubCell"/>
</dbReference>
<protein>
    <recommendedName>
        <fullName evidence="10">Type II secretion system protein L</fullName>
        <shortName evidence="10">T2SS protein L</shortName>
    </recommendedName>
</protein>
<evidence type="ECO:0000256" key="10">
    <source>
        <dbReference type="PIRNR" id="PIRNR015761"/>
    </source>
</evidence>
<dbReference type="InterPro" id="IPR024230">
    <property type="entry name" value="GspL_cyto_dom"/>
</dbReference>
<dbReference type="Proteomes" id="UP000605253">
    <property type="component" value="Unassembled WGS sequence"/>
</dbReference>
<comment type="function">
    <text evidence="10">Inner membrane component of the type II secretion system required for the energy-dependent secretion of extracellular factors such as proteases and toxins from the periplasm.</text>
</comment>
<keyword evidence="8" id="KW-1133">Transmembrane helix</keyword>
<dbReference type="InterPro" id="IPR043129">
    <property type="entry name" value="ATPase_NBD"/>
</dbReference>
<keyword evidence="14" id="KW-1185">Reference proteome</keyword>
<evidence type="ECO:0000313" key="14">
    <source>
        <dbReference type="Proteomes" id="UP000605253"/>
    </source>
</evidence>
<feature type="domain" description="GspL cytoplasmic actin-ATPase-like" evidence="11">
    <location>
        <begin position="35"/>
        <end position="192"/>
    </location>
</feature>
<dbReference type="Gene3D" id="3.30.420.380">
    <property type="match status" value="1"/>
</dbReference>
<evidence type="ECO:0000256" key="7">
    <source>
        <dbReference type="ARBA" id="ARBA00022927"/>
    </source>
</evidence>
<sequence length="389" mass="44374">MAEFLLIHIDNSFQVRQLISYDDGDKKAVTLPAEQLKSAISVKKQVVLLLPASWVYLTHTNLASRSSDILEKSIPFHIEDELANDVEDNDYAWKVLSDHRQSVAVISKEKRHQINDFIKKQQLSVTAIYSEAMFCPALENHLTLWQDTDQVILRFGLKAPMATSVQQAPHLIRAFGQPCQHMLTNHPDDWGSDKYETVKKLTLAECCDHLLFGNEVNLNRADYEDNHDKTTASNWRKPLWTAAVLLLSWLFVTLYQGWHLSEEIAGLKSKQTQLLKNHFGQLSATEERDPYAAMQSRLKQLTARDQPNNILLDGIYFLGEARQQNKTVAVEGLRLTDNNLEIQIIAPSISVINSYRDQLQDLAADYRINIGVNELNDGEYHSILTLKPR</sequence>
<evidence type="ECO:0000256" key="4">
    <source>
        <dbReference type="ARBA" id="ARBA00022475"/>
    </source>
</evidence>
<evidence type="ECO:0000259" key="11">
    <source>
        <dbReference type="Pfam" id="PF05134"/>
    </source>
</evidence>
<dbReference type="AlphaFoldDB" id="A0A917CDP3"/>
<comment type="caution">
    <text evidence="13">The sequence shown here is derived from an EMBL/GenBank/DDBJ whole genome shotgun (WGS) entry which is preliminary data.</text>
</comment>
<dbReference type="GO" id="GO:0009276">
    <property type="term" value="C:Gram-negative-bacterium-type cell wall"/>
    <property type="evidence" value="ECO:0007669"/>
    <property type="project" value="InterPro"/>
</dbReference>
<evidence type="ECO:0000313" key="13">
    <source>
        <dbReference type="EMBL" id="GGF85506.1"/>
    </source>
</evidence>
<evidence type="ECO:0000256" key="3">
    <source>
        <dbReference type="ARBA" id="ARBA00022448"/>
    </source>
</evidence>
<proteinExistence type="inferred from homology"/>
<dbReference type="PIRSF" id="PIRSF015761">
    <property type="entry name" value="Protein_L"/>
    <property type="match status" value="1"/>
</dbReference>
<dbReference type="EMBL" id="BMEO01000001">
    <property type="protein sequence ID" value="GGF85506.1"/>
    <property type="molecule type" value="Genomic_DNA"/>
</dbReference>
<keyword evidence="9" id="KW-0472">Membrane</keyword>
<keyword evidence="4" id="KW-1003">Cell membrane</keyword>